<accession>A0A5N6YEB4</accession>
<reference evidence="2" key="1">
    <citation type="submission" date="2019-04" db="EMBL/GenBank/DDBJ databases">
        <title>Friends and foes A comparative genomics study of 23 Aspergillus species from section Flavi.</title>
        <authorList>
            <consortium name="DOE Joint Genome Institute"/>
            <person name="Kjaerbolling I."/>
            <person name="Vesth T."/>
            <person name="Frisvad J.C."/>
            <person name="Nybo J.L."/>
            <person name="Theobald S."/>
            <person name="Kildgaard S."/>
            <person name="Isbrandt T."/>
            <person name="Kuo A."/>
            <person name="Sato A."/>
            <person name="Lyhne E.K."/>
            <person name="Kogle M.E."/>
            <person name="Wiebenga A."/>
            <person name="Kun R.S."/>
            <person name="Lubbers R.J."/>
            <person name="Makela M.R."/>
            <person name="Barry K."/>
            <person name="Chovatia M."/>
            <person name="Clum A."/>
            <person name="Daum C."/>
            <person name="Haridas S."/>
            <person name="He G."/>
            <person name="LaButti K."/>
            <person name="Lipzen A."/>
            <person name="Mondo S."/>
            <person name="Riley R."/>
            <person name="Salamov A."/>
            <person name="Simmons B.A."/>
            <person name="Magnuson J.K."/>
            <person name="Henrissat B."/>
            <person name="Mortensen U.H."/>
            <person name="Larsen T.O."/>
            <person name="Devries R.P."/>
            <person name="Grigoriev I.V."/>
            <person name="Machida M."/>
            <person name="Baker S.E."/>
            <person name="Andersen M.R."/>
        </authorList>
    </citation>
    <scope>NUCLEOTIDE SEQUENCE</scope>
    <source>
        <strain evidence="2">CBS 117612</strain>
    </source>
</reference>
<sequence length="68" mass="7451">MTRHSACSVNGKCALNSGVETAFRTSCQLAPPWATVVEPVVCLPCFLSILYFIVFSAPRDRQPRGPPR</sequence>
<protein>
    <submittedName>
        <fullName evidence="2">Uncharacterized protein</fullName>
    </submittedName>
</protein>
<name>A0A5N6YEB4_9EURO</name>
<proteinExistence type="predicted"/>
<dbReference type="EMBL" id="ML737128">
    <property type="protein sequence ID" value="KAE8343548.1"/>
    <property type="molecule type" value="Genomic_DNA"/>
</dbReference>
<keyword evidence="1" id="KW-0472">Membrane</keyword>
<evidence type="ECO:0000313" key="2">
    <source>
        <dbReference type="EMBL" id="KAE8343548.1"/>
    </source>
</evidence>
<keyword evidence="1" id="KW-0812">Transmembrane</keyword>
<feature type="transmembrane region" description="Helical" evidence="1">
    <location>
        <begin position="33"/>
        <end position="54"/>
    </location>
</feature>
<evidence type="ECO:0000256" key="1">
    <source>
        <dbReference type="SAM" id="Phobius"/>
    </source>
</evidence>
<gene>
    <name evidence="2" type="ORF">BDV24DRAFT_128508</name>
</gene>
<dbReference type="Proteomes" id="UP000325558">
    <property type="component" value="Unassembled WGS sequence"/>
</dbReference>
<dbReference type="AlphaFoldDB" id="A0A5N6YEB4"/>
<organism evidence="2">
    <name type="scientific">Aspergillus arachidicola</name>
    <dbReference type="NCBI Taxonomy" id="656916"/>
    <lineage>
        <taxon>Eukaryota</taxon>
        <taxon>Fungi</taxon>
        <taxon>Dikarya</taxon>
        <taxon>Ascomycota</taxon>
        <taxon>Pezizomycotina</taxon>
        <taxon>Eurotiomycetes</taxon>
        <taxon>Eurotiomycetidae</taxon>
        <taxon>Eurotiales</taxon>
        <taxon>Aspergillaceae</taxon>
        <taxon>Aspergillus</taxon>
        <taxon>Aspergillus subgen. Circumdati</taxon>
    </lineage>
</organism>
<keyword evidence="1" id="KW-1133">Transmembrane helix</keyword>